<gene>
    <name evidence="2" type="ORF">MCOR_30351</name>
</gene>
<dbReference type="OrthoDB" id="6109962at2759"/>
<evidence type="ECO:0000256" key="1">
    <source>
        <dbReference type="SAM" id="MobiDB-lite"/>
    </source>
</evidence>
<evidence type="ECO:0000313" key="2">
    <source>
        <dbReference type="EMBL" id="CAC5395713.1"/>
    </source>
</evidence>
<keyword evidence="3" id="KW-1185">Reference proteome</keyword>
<dbReference type="Proteomes" id="UP000507470">
    <property type="component" value="Unassembled WGS sequence"/>
</dbReference>
<dbReference type="AlphaFoldDB" id="A0A6J8CGW9"/>
<protein>
    <submittedName>
        <fullName evidence="2">Uncharacterized protein</fullName>
    </submittedName>
</protein>
<organism evidence="2 3">
    <name type="scientific">Mytilus coruscus</name>
    <name type="common">Sea mussel</name>
    <dbReference type="NCBI Taxonomy" id="42192"/>
    <lineage>
        <taxon>Eukaryota</taxon>
        <taxon>Metazoa</taxon>
        <taxon>Spiralia</taxon>
        <taxon>Lophotrochozoa</taxon>
        <taxon>Mollusca</taxon>
        <taxon>Bivalvia</taxon>
        <taxon>Autobranchia</taxon>
        <taxon>Pteriomorphia</taxon>
        <taxon>Mytilida</taxon>
        <taxon>Mytiloidea</taxon>
        <taxon>Mytilidae</taxon>
        <taxon>Mytilinae</taxon>
        <taxon>Mytilus</taxon>
    </lineage>
</organism>
<feature type="region of interest" description="Disordered" evidence="1">
    <location>
        <begin position="141"/>
        <end position="169"/>
    </location>
</feature>
<proteinExistence type="predicted"/>
<accession>A0A6J8CGW9</accession>
<dbReference type="EMBL" id="CACVKT020005562">
    <property type="protein sequence ID" value="CAC5395713.1"/>
    <property type="molecule type" value="Genomic_DNA"/>
</dbReference>
<name>A0A6J8CGW9_MYTCO</name>
<sequence length="169" mass="19459">MQPISAALNEEVYFEIVKRLYATASIKSEQLSFEAIRQMSIKPLGKQQKHPKFWMPPKSALLKVTKLINCQIKYLFTVWTHDAVVPNFLAEGCLKKDTTGSIQYDFGDEIQIKNIETTFTIQDDELKRLIDAASISRKREKKTKRVRSIESTPVKPEQIKKKPIMSTPM</sequence>
<reference evidence="2 3" key="1">
    <citation type="submission" date="2020-06" db="EMBL/GenBank/DDBJ databases">
        <authorList>
            <person name="Li R."/>
            <person name="Bekaert M."/>
        </authorList>
    </citation>
    <scope>NUCLEOTIDE SEQUENCE [LARGE SCALE GENOMIC DNA]</scope>
    <source>
        <strain evidence="3">wild</strain>
    </source>
</reference>
<evidence type="ECO:0000313" key="3">
    <source>
        <dbReference type="Proteomes" id="UP000507470"/>
    </source>
</evidence>